<dbReference type="Proteomes" id="UP001207736">
    <property type="component" value="Unassembled WGS sequence"/>
</dbReference>
<evidence type="ECO:0000313" key="3">
    <source>
        <dbReference type="Proteomes" id="UP001207736"/>
    </source>
</evidence>
<evidence type="ECO:0000313" key="2">
    <source>
        <dbReference type="EMBL" id="GJM54068.1"/>
    </source>
</evidence>
<protein>
    <submittedName>
        <fullName evidence="1">Uncharacterized protein</fullName>
    </submittedName>
</protein>
<dbReference type="EMBL" id="BQKA01000014">
    <property type="protein sequence ID" value="GJM49896.1"/>
    <property type="molecule type" value="Genomic_DNA"/>
</dbReference>
<comment type="caution">
    <text evidence="1">The sequence shown here is derived from an EMBL/GenBank/DDBJ whole genome shotgun (WGS) entry which is preliminary data.</text>
</comment>
<evidence type="ECO:0000313" key="1">
    <source>
        <dbReference type="EMBL" id="GJM49896.1"/>
    </source>
</evidence>
<name>A0AAV5AX39_9FLAO</name>
<proteinExistence type="predicted"/>
<organism evidence="1 3">
    <name type="scientific">Capnocytophaga catalasegens</name>
    <dbReference type="NCBI Taxonomy" id="1004260"/>
    <lineage>
        <taxon>Bacteria</taxon>
        <taxon>Pseudomonadati</taxon>
        <taxon>Bacteroidota</taxon>
        <taxon>Flavobacteriia</taxon>
        <taxon>Flavobacteriales</taxon>
        <taxon>Flavobacteriaceae</taxon>
        <taxon>Capnocytophaga</taxon>
    </lineage>
</organism>
<dbReference type="EMBL" id="BQKB01000059">
    <property type="protein sequence ID" value="GJM54068.1"/>
    <property type="molecule type" value="Genomic_DNA"/>
</dbReference>
<dbReference type="AlphaFoldDB" id="A0AAV5AX39"/>
<reference evidence="1 4" key="1">
    <citation type="submission" date="2021-11" db="EMBL/GenBank/DDBJ databases">
        <title>Draft genome sequence of Capnocytophaga sp. strain KC07075 isolated from cat oral cavity.</title>
        <authorList>
            <person name="Suzuki M."/>
            <person name="Imaoka K."/>
            <person name="Kimura M."/>
            <person name="Morikawa S."/>
            <person name="Maeda K."/>
        </authorList>
    </citation>
    <scope>NUCLEOTIDE SEQUENCE</scope>
    <source>
        <strain evidence="1">KC07075</strain>
        <strain evidence="2 4">KC07079</strain>
    </source>
</reference>
<evidence type="ECO:0000313" key="4">
    <source>
        <dbReference type="Proteomes" id="UP001208692"/>
    </source>
</evidence>
<keyword evidence="4" id="KW-1185">Reference proteome</keyword>
<dbReference type="Proteomes" id="UP001208692">
    <property type="component" value="Unassembled WGS sequence"/>
</dbReference>
<sequence length="45" mass="5060">MGAEGNHSSLGSDATKLVKDKGWRVYYGQWQFDRTLIDKLTEISG</sequence>
<gene>
    <name evidence="1" type="ORF">RCZ15_08710</name>
    <name evidence="2" type="ORF">RCZ16_23840</name>
</gene>
<accession>A0AAV5AX39</accession>
<dbReference type="RefSeq" id="WP_264846575.1">
    <property type="nucleotide sequence ID" value="NZ_BPMA01000022.1"/>
</dbReference>